<comment type="caution">
    <text evidence="2">The sequence shown here is derived from an EMBL/GenBank/DDBJ whole genome shotgun (WGS) entry which is preliminary data.</text>
</comment>
<accession>A0A9Q0CMA1</accession>
<dbReference type="SUPFAM" id="SSF52402">
    <property type="entry name" value="Adenine nucleotide alpha hydrolases-like"/>
    <property type="match status" value="1"/>
</dbReference>
<dbReference type="Gene3D" id="3.40.50.620">
    <property type="entry name" value="HUPs"/>
    <property type="match status" value="1"/>
</dbReference>
<dbReference type="PRINTS" id="PR01438">
    <property type="entry name" value="UNVRSLSTRESS"/>
</dbReference>
<dbReference type="AlphaFoldDB" id="A0A9Q0CMA1"/>
<dbReference type="Proteomes" id="UP001151287">
    <property type="component" value="Unassembled WGS sequence"/>
</dbReference>
<dbReference type="EMBL" id="JAMQYH010000003">
    <property type="protein sequence ID" value="KAJ1696004.1"/>
    <property type="molecule type" value="Genomic_DNA"/>
</dbReference>
<organism evidence="2 3">
    <name type="scientific">Rhynchospora breviuscula</name>
    <dbReference type="NCBI Taxonomy" id="2022672"/>
    <lineage>
        <taxon>Eukaryota</taxon>
        <taxon>Viridiplantae</taxon>
        <taxon>Streptophyta</taxon>
        <taxon>Embryophyta</taxon>
        <taxon>Tracheophyta</taxon>
        <taxon>Spermatophyta</taxon>
        <taxon>Magnoliopsida</taxon>
        <taxon>Liliopsida</taxon>
        <taxon>Poales</taxon>
        <taxon>Cyperaceae</taxon>
        <taxon>Cyperoideae</taxon>
        <taxon>Rhynchosporeae</taxon>
        <taxon>Rhynchospora</taxon>
    </lineage>
</organism>
<dbReference type="FunFam" id="3.40.50.620:FF:000206">
    <property type="entry name" value="Universal stress protein family protein"/>
    <property type="match status" value="1"/>
</dbReference>
<gene>
    <name evidence="2" type="ORF">LUZ63_012702</name>
</gene>
<dbReference type="PANTHER" id="PTHR46100">
    <property type="entry name" value="IMP2'P"/>
    <property type="match status" value="1"/>
</dbReference>
<keyword evidence="3" id="KW-1185">Reference proteome</keyword>
<dbReference type="InterPro" id="IPR006016">
    <property type="entry name" value="UspA"/>
</dbReference>
<reference evidence="2" key="1">
    <citation type="journal article" date="2022" name="Cell">
        <title>Repeat-based holocentromeres influence genome architecture and karyotype evolution.</title>
        <authorList>
            <person name="Hofstatter P.G."/>
            <person name="Thangavel G."/>
            <person name="Lux T."/>
            <person name="Neumann P."/>
            <person name="Vondrak T."/>
            <person name="Novak P."/>
            <person name="Zhang M."/>
            <person name="Costa L."/>
            <person name="Castellani M."/>
            <person name="Scott A."/>
            <person name="Toegelov H."/>
            <person name="Fuchs J."/>
            <person name="Mata-Sucre Y."/>
            <person name="Dias Y."/>
            <person name="Vanzela A.L.L."/>
            <person name="Huettel B."/>
            <person name="Almeida C.C.S."/>
            <person name="Simkova H."/>
            <person name="Souza G."/>
            <person name="Pedrosa-Harand A."/>
            <person name="Macas J."/>
            <person name="Mayer K.F.X."/>
            <person name="Houben A."/>
            <person name="Marques A."/>
        </authorList>
    </citation>
    <scope>NUCLEOTIDE SEQUENCE</scope>
    <source>
        <strain evidence="2">RhyBre1mFocal</strain>
    </source>
</reference>
<protein>
    <recommendedName>
        <fullName evidence="1">UspA domain-containing protein</fullName>
    </recommendedName>
</protein>
<name>A0A9Q0CMA1_9POAL</name>
<dbReference type="Pfam" id="PF00582">
    <property type="entry name" value="Usp"/>
    <property type="match status" value="1"/>
</dbReference>
<evidence type="ECO:0000259" key="1">
    <source>
        <dbReference type="Pfam" id="PF00582"/>
    </source>
</evidence>
<evidence type="ECO:0000313" key="2">
    <source>
        <dbReference type="EMBL" id="KAJ1696004.1"/>
    </source>
</evidence>
<dbReference type="CDD" id="cd23659">
    <property type="entry name" value="USP_At3g01520-like"/>
    <property type="match status" value="1"/>
</dbReference>
<dbReference type="InterPro" id="IPR006015">
    <property type="entry name" value="Universal_stress_UspA"/>
</dbReference>
<dbReference type="InterPro" id="IPR014729">
    <property type="entry name" value="Rossmann-like_a/b/a_fold"/>
</dbReference>
<feature type="domain" description="UspA" evidence="1">
    <location>
        <begin position="15"/>
        <end position="169"/>
    </location>
</feature>
<dbReference type="PANTHER" id="PTHR46100:SF4">
    <property type="entry name" value="USPA DOMAIN-CONTAINING PROTEIN"/>
    <property type="match status" value="1"/>
</dbReference>
<dbReference type="OrthoDB" id="843225at2759"/>
<sequence length="175" mass="19135">MEGEGAKMKEEVAARRVGVAMDFSACSRLALQWAADNVARSGDHLIVVTAFKPLSYDQGTEIMLWESTGSPHIPLLELSEPVTSKKYGLKPDPQTIDLLNTIARQKQVVVSMKVLYGDPREKICEAINSIPLSCLIIGNRGLGKIKRVIMGSVSEYVVNHATCPVTVVKSTEHED</sequence>
<evidence type="ECO:0000313" key="3">
    <source>
        <dbReference type="Proteomes" id="UP001151287"/>
    </source>
</evidence>
<proteinExistence type="predicted"/>